<evidence type="ECO:0000259" key="1">
    <source>
        <dbReference type="Pfam" id="PF01738"/>
    </source>
</evidence>
<dbReference type="AlphaFoldDB" id="A0A5M8PWE1"/>
<dbReference type="GO" id="GO:0016787">
    <property type="term" value="F:hydrolase activity"/>
    <property type="evidence" value="ECO:0007669"/>
    <property type="project" value="InterPro"/>
</dbReference>
<dbReference type="Proteomes" id="UP000324767">
    <property type="component" value="Unassembled WGS sequence"/>
</dbReference>
<proteinExistence type="predicted"/>
<evidence type="ECO:0000313" key="2">
    <source>
        <dbReference type="EMBL" id="KAA6413374.1"/>
    </source>
</evidence>
<protein>
    <recommendedName>
        <fullName evidence="1">Dienelactone hydrolase domain-containing protein</fullName>
    </recommendedName>
</protein>
<accession>A0A5M8PWE1</accession>
<dbReference type="Gene3D" id="3.40.50.1820">
    <property type="entry name" value="alpha/beta hydrolase"/>
    <property type="match status" value="1"/>
</dbReference>
<dbReference type="PANTHER" id="PTHR17630">
    <property type="entry name" value="DIENELACTONE HYDROLASE"/>
    <property type="match status" value="1"/>
</dbReference>
<evidence type="ECO:0000313" key="3">
    <source>
        <dbReference type="Proteomes" id="UP000324767"/>
    </source>
</evidence>
<organism evidence="2 3">
    <name type="scientific">Lasallia pustulata</name>
    <dbReference type="NCBI Taxonomy" id="136370"/>
    <lineage>
        <taxon>Eukaryota</taxon>
        <taxon>Fungi</taxon>
        <taxon>Dikarya</taxon>
        <taxon>Ascomycota</taxon>
        <taxon>Pezizomycotina</taxon>
        <taxon>Lecanoromycetes</taxon>
        <taxon>OSLEUM clade</taxon>
        <taxon>Umbilicariomycetidae</taxon>
        <taxon>Umbilicariales</taxon>
        <taxon>Umbilicariaceae</taxon>
        <taxon>Lasallia</taxon>
    </lineage>
</organism>
<dbReference type="SUPFAM" id="SSF53474">
    <property type="entry name" value="alpha/beta-Hydrolases"/>
    <property type="match status" value="1"/>
</dbReference>
<reference evidence="2 3" key="1">
    <citation type="submission" date="2019-09" db="EMBL/GenBank/DDBJ databases">
        <title>The hologenome of the rock-dwelling lichen Lasallia pustulata.</title>
        <authorList>
            <person name="Greshake Tzovaras B."/>
            <person name="Segers F."/>
            <person name="Bicker A."/>
            <person name="Dal Grande F."/>
            <person name="Otte J."/>
            <person name="Hankeln T."/>
            <person name="Schmitt I."/>
            <person name="Ebersberger I."/>
        </authorList>
    </citation>
    <scope>NUCLEOTIDE SEQUENCE [LARGE SCALE GENOMIC DNA]</scope>
    <source>
        <strain evidence="2">A1-1</strain>
    </source>
</reference>
<comment type="caution">
    <text evidence="2">The sequence shown here is derived from an EMBL/GenBank/DDBJ whole genome shotgun (WGS) entry which is preliminary data.</text>
</comment>
<dbReference type="PANTHER" id="PTHR17630:SF44">
    <property type="entry name" value="PROTEIN AIM2"/>
    <property type="match status" value="1"/>
</dbReference>
<dbReference type="Pfam" id="PF01738">
    <property type="entry name" value="DLH"/>
    <property type="match status" value="1"/>
</dbReference>
<dbReference type="OrthoDB" id="17560at2759"/>
<feature type="domain" description="Dienelactone hydrolase" evidence="1">
    <location>
        <begin position="32"/>
        <end position="248"/>
    </location>
</feature>
<dbReference type="InterPro" id="IPR002925">
    <property type="entry name" value="Dienelactn_hydro"/>
</dbReference>
<dbReference type="InterPro" id="IPR029058">
    <property type="entry name" value="AB_hydrolase_fold"/>
</dbReference>
<dbReference type="EMBL" id="VXIT01000004">
    <property type="protein sequence ID" value="KAA6413374.1"/>
    <property type="molecule type" value="Genomic_DNA"/>
</dbReference>
<sequence length="251" mass="28140">MASHPPGQCCTVAIKHEGESTGEMKKIGDTETYFAYPPDKKQTSPCILLLTDVFGHKFINVQLLADQFAAAGYLVCMPDLFHGDPMPLVRPPGFDFFKWLRDPPGHLPDRVDPVIEEVMKTLRGSEYGVKKLGAVGYCYGAKYVIRGLKEGGGVDAGFIAHPSLVDVEELKAIRGPISIAAAETDTIFPDEKRHETEVILKEIGRPYQINLYSHVEHGFAVRCDLSKRENKYAKEQAFYQAVQWFDEHLKR</sequence>
<name>A0A5M8PWE1_9LECA</name>
<gene>
    <name evidence="2" type="ORF">FRX48_03120</name>
</gene>